<dbReference type="PROSITE" id="PS50926">
    <property type="entry name" value="TRAM"/>
    <property type="match status" value="1"/>
</dbReference>
<comment type="caution">
    <text evidence="7">The sequence shown here is derived from an EMBL/GenBank/DDBJ whole genome shotgun (WGS) entry which is preliminary data.</text>
</comment>
<organism evidence="7 8">
    <name type="scientific">Antribacter soli</name>
    <dbReference type="NCBI Taxonomy" id="2910976"/>
    <lineage>
        <taxon>Bacteria</taxon>
        <taxon>Bacillati</taxon>
        <taxon>Actinomycetota</taxon>
        <taxon>Actinomycetes</taxon>
        <taxon>Micrococcales</taxon>
        <taxon>Promicromonosporaceae</taxon>
        <taxon>Antribacter</taxon>
    </lineage>
</organism>
<sequence>MPQTPAQPRRAAEQPSTRRPARPARQATRQREVSAGTGQVLELEVGPVAHGGHCVARHEGRVVFVRHALPGERVRALVTEGGSRYWRADAVEVLDASPDRVEPAWPAAGPGGVGGGELSHVALGAQRRWKADVVAEQLSHLAKIDREVTVEAAPGDDERGGLGYRTRIELVADETGRAGMRRFRSHEVVPVDGMPLATEAVLALAASEDVFTRTWEPGARLELVAPAGDEPVLLVDGTPWRRGRADQRPNARRAVTETVTVAGREHRYRVAADGFWQVHREAPGVLAGAVLDAVGDAPEATVLDLYSGAGLFTVPLAAAVGLDGRVVAVEGDARAVRDARRNAHDLPWVELHEGAVEAVLADVVPGVADVVVLDPPRAGAGRTVVDAIAERSPARIVYVACDPAALARDVAYLAGHGYVLDGLRAFDLFPHTHHVEAVAVLTR</sequence>
<gene>
    <name evidence="7" type="ORF">L1785_13305</name>
</gene>
<name>A0AA41QFQ0_9MICO</name>
<feature type="binding site" evidence="4">
    <location>
        <position position="374"/>
    </location>
    <ligand>
        <name>S-adenosyl-L-methionine</name>
        <dbReference type="ChEBI" id="CHEBI:59789"/>
    </ligand>
</feature>
<accession>A0AA41QFQ0</accession>
<dbReference type="AlphaFoldDB" id="A0AA41QFQ0"/>
<dbReference type="GO" id="GO:0070475">
    <property type="term" value="P:rRNA base methylation"/>
    <property type="evidence" value="ECO:0007669"/>
    <property type="project" value="TreeGrafter"/>
</dbReference>
<evidence type="ECO:0000256" key="3">
    <source>
        <dbReference type="ARBA" id="ARBA00022691"/>
    </source>
</evidence>
<evidence type="ECO:0000256" key="5">
    <source>
        <dbReference type="SAM" id="MobiDB-lite"/>
    </source>
</evidence>
<dbReference type="SUPFAM" id="SSF50249">
    <property type="entry name" value="Nucleic acid-binding proteins"/>
    <property type="match status" value="1"/>
</dbReference>
<dbReference type="EMBL" id="JAKGSG010000036">
    <property type="protein sequence ID" value="MCF4121955.1"/>
    <property type="molecule type" value="Genomic_DNA"/>
</dbReference>
<reference evidence="7" key="1">
    <citation type="submission" date="2022-01" db="EMBL/GenBank/DDBJ databases">
        <title>Antribacter sp. nov., isolated from Guizhou of China.</title>
        <authorList>
            <person name="Chengliang C."/>
            <person name="Ya Z."/>
        </authorList>
    </citation>
    <scope>NUCLEOTIDE SEQUENCE</scope>
    <source>
        <strain evidence="7">KLBMP 9083</strain>
    </source>
</reference>
<feature type="binding site" evidence="4">
    <location>
        <position position="306"/>
    </location>
    <ligand>
        <name>S-adenosyl-L-methionine</name>
        <dbReference type="ChEBI" id="CHEBI:59789"/>
    </ligand>
</feature>
<comment type="similarity">
    <text evidence="4">Belongs to the class I-like SAM-binding methyltransferase superfamily. RNA M5U methyltransferase family.</text>
</comment>
<protein>
    <submittedName>
        <fullName evidence="7">TRAM domain-containing protein</fullName>
    </submittedName>
</protein>
<dbReference type="CDD" id="cd02440">
    <property type="entry name" value="AdoMet_MTases"/>
    <property type="match status" value="1"/>
</dbReference>
<dbReference type="Pfam" id="PF05958">
    <property type="entry name" value="tRNA_U5-meth_tr"/>
    <property type="match status" value="1"/>
</dbReference>
<dbReference type="InterPro" id="IPR010280">
    <property type="entry name" value="U5_MeTrfase_fam"/>
</dbReference>
<keyword evidence="3 4" id="KW-0949">S-adenosyl-L-methionine</keyword>
<evidence type="ECO:0000313" key="8">
    <source>
        <dbReference type="Proteomes" id="UP001165405"/>
    </source>
</evidence>
<feature type="domain" description="TRAM" evidence="6">
    <location>
        <begin position="34"/>
        <end position="92"/>
    </location>
</feature>
<feature type="active site" description="Nucleophile" evidence="4">
    <location>
        <position position="401"/>
    </location>
</feature>
<dbReference type="InterPro" id="IPR002792">
    <property type="entry name" value="TRAM_dom"/>
</dbReference>
<dbReference type="Gene3D" id="2.40.50.140">
    <property type="entry name" value="Nucleic acid-binding proteins"/>
    <property type="match status" value="1"/>
</dbReference>
<feature type="binding site" evidence="4">
    <location>
        <position position="277"/>
    </location>
    <ligand>
        <name>S-adenosyl-L-methionine</name>
        <dbReference type="ChEBI" id="CHEBI:59789"/>
    </ligand>
</feature>
<dbReference type="Gene3D" id="3.40.50.150">
    <property type="entry name" value="Vaccinia Virus protein VP39"/>
    <property type="match status" value="1"/>
</dbReference>
<dbReference type="SUPFAM" id="SSF53335">
    <property type="entry name" value="S-adenosyl-L-methionine-dependent methyltransferases"/>
    <property type="match status" value="1"/>
</dbReference>
<dbReference type="InterPro" id="IPR029063">
    <property type="entry name" value="SAM-dependent_MTases_sf"/>
</dbReference>
<keyword evidence="2 4" id="KW-0808">Transferase</keyword>
<proteinExistence type="inferred from homology"/>
<dbReference type="PANTHER" id="PTHR11061:SF30">
    <property type="entry name" value="TRNA (URACIL(54)-C(5))-METHYLTRANSFERASE"/>
    <property type="match status" value="1"/>
</dbReference>
<dbReference type="InterPro" id="IPR012340">
    <property type="entry name" value="NA-bd_OB-fold"/>
</dbReference>
<evidence type="ECO:0000256" key="4">
    <source>
        <dbReference type="PROSITE-ProRule" id="PRU01024"/>
    </source>
</evidence>
<dbReference type="Proteomes" id="UP001165405">
    <property type="component" value="Unassembled WGS sequence"/>
</dbReference>
<keyword evidence="1 4" id="KW-0489">Methyltransferase</keyword>
<dbReference type="RefSeq" id="WP_236089756.1">
    <property type="nucleotide sequence ID" value="NZ_JAKGSG010000036.1"/>
</dbReference>
<evidence type="ECO:0000256" key="2">
    <source>
        <dbReference type="ARBA" id="ARBA00022679"/>
    </source>
</evidence>
<feature type="binding site" evidence="4">
    <location>
        <position position="330"/>
    </location>
    <ligand>
        <name>S-adenosyl-L-methionine</name>
        <dbReference type="ChEBI" id="CHEBI:59789"/>
    </ligand>
</feature>
<evidence type="ECO:0000256" key="1">
    <source>
        <dbReference type="ARBA" id="ARBA00022603"/>
    </source>
</evidence>
<feature type="region of interest" description="Disordered" evidence="5">
    <location>
        <begin position="1"/>
        <end position="38"/>
    </location>
</feature>
<dbReference type="Gene3D" id="2.40.50.1070">
    <property type="match status" value="1"/>
</dbReference>
<dbReference type="PROSITE" id="PS01231">
    <property type="entry name" value="TRMA_2"/>
    <property type="match status" value="1"/>
</dbReference>
<dbReference type="GO" id="GO:0070041">
    <property type="term" value="F:rRNA (uridine-C5-)-methyltransferase activity"/>
    <property type="evidence" value="ECO:0007669"/>
    <property type="project" value="TreeGrafter"/>
</dbReference>
<dbReference type="InterPro" id="IPR030391">
    <property type="entry name" value="MeTrfase_TrmA_CS"/>
</dbReference>
<dbReference type="PROSITE" id="PS51687">
    <property type="entry name" value="SAM_MT_RNA_M5U"/>
    <property type="match status" value="1"/>
</dbReference>
<dbReference type="PANTHER" id="PTHR11061">
    <property type="entry name" value="RNA M5U METHYLTRANSFERASE"/>
    <property type="match status" value="1"/>
</dbReference>
<evidence type="ECO:0000259" key="6">
    <source>
        <dbReference type="PROSITE" id="PS50926"/>
    </source>
</evidence>
<keyword evidence="8" id="KW-1185">Reference proteome</keyword>
<dbReference type="Pfam" id="PF01938">
    <property type="entry name" value="TRAM"/>
    <property type="match status" value="1"/>
</dbReference>
<evidence type="ECO:0000313" key="7">
    <source>
        <dbReference type="EMBL" id="MCF4121955.1"/>
    </source>
</evidence>